<accession>A0A371AXK0</accession>
<evidence type="ECO:0000259" key="1">
    <source>
        <dbReference type="Pfam" id="PF20564"/>
    </source>
</evidence>
<feature type="domain" description="DUF6774" evidence="1">
    <location>
        <begin position="23"/>
        <end position="49"/>
    </location>
</feature>
<dbReference type="RefSeq" id="WP_115480996.1">
    <property type="nucleotide sequence ID" value="NZ_QRCT01000013.1"/>
</dbReference>
<dbReference type="AlphaFoldDB" id="A0A371AXK0"/>
<proteinExistence type="predicted"/>
<sequence length="72" mass="7723">MNSCERILTIASVACTIVECCTDKEAAQLALMFNYLGASLSTLIAGGELFGPEEEEEAATDDEELLFFGTQP</sequence>
<dbReference type="Proteomes" id="UP000255036">
    <property type="component" value="Unassembled WGS sequence"/>
</dbReference>
<reference evidence="2 3" key="1">
    <citation type="submission" date="2018-07" db="EMBL/GenBank/DDBJ databases">
        <title>Anaerosacharophilus polymeroproducens gen. nov. sp. nov., an anaerobic bacterium isolated from salt field.</title>
        <authorList>
            <person name="Kim W."/>
            <person name="Yang S.-H."/>
            <person name="Oh J."/>
            <person name="Lee J.-H."/>
            <person name="Kwon K.K."/>
        </authorList>
    </citation>
    <scope>NUCLEOTIDE SEQUENCE [LARGE SCALE GENOMIC DNA]</scope>
    <source>
        <strain evidence="2 3">MCWD5</strain>
    </source>
</reference>
<dbReference type="EMBL" id="QRCT01000013">
    <property type="protein sequence ID" value="RDU24252.1"/>
    <property type="molecule type" value="Genomic_DNA"/>
</dbReference>
<gene>
    <name evidence="2" type="ORF">DWV06_04565</name>
</gene>
<comment type="caution">
    <text evidence="2">The sequence shown here is derived from an EMBL/GenBank/DDBJ whole genome shotgun (WGS) entry which is preliminary data.</text>
</comment>
<keyword evidence="3" id="KW-1185">Reference proteome</keyword>
<evidence type="ECO:0000313" key="2">
    <source>
        <dbReference type="EMBL" id="RDU24252.1"/>
    </source>
</evidence>
<dbReference type="Pfam" id="PF20564">
    <property type="entry name" value="DUF6774"/>
    <property type="match status" value="1"/>
</dbReference>
<protein>
    <recommendedName>
        <fullName evidence="1">DUF6774 domain-containing protein</fullName>
    </recommendedName>
</protein>
<name>A0A371AXK0_9FIRM</name>
<evidence type="ECO:0000313" key="3">
    <source>
        <dbReference type="Proteomes" id="UP000255036"/>
    </source>
</evidence>
<dbReference type="InterPro" id="IPR046665">
    <property type="entry name" value="DUF6774"/>
</dbReference>
<organism evidence="2 3">
    <name type="scientific">Anaerosacchariphilus polymeriproducens</name>
    <dbReference type="NCBI Taxonomy" id="1812858"/>
    <lineage>
        <taxon>Bacteria</taxon>
        <taxon>Bacillati</taxon>
        <taxon>Bacillota</taxon>
        <taxon>Clostridia</taxon>
        <taxon>Lachnospirales</taxon>
        <taxon>Lachnospiraceae</taxon>
        <taxon>Anaerosacchariphilus</taxon>
    </lineage>
</organism>
<dbReference type="OrthoDB" id="1734535at2"/>